<feature type="compositionally biased region" description="Basic residues" evidence="1">
    <location>
        <begin position="330"/>
        <end position="343"/>
    </location>
</feature>
<protein>
    <submittedName>
        <fullName evidence="2">Uncharacterized protein</fullName>
    </submittedName>
</protein>
<sequence length="343" mass="38330">MPPRKRNKSENVNPDIHESVPEEVTVNASIVTTDEGGCTQMDTTSSDLLQDTVENSKSIDPSLSSLVEQIEKQNSNLSVRVARQFCYKLVQTLVEVMISEPRKFNVLEEFILRASIEFTPLPTLQELASVLGLDLVFVKSTADNLVRFKSLKISETGAIKITPQGQEFYKQGNVSLPPSVKQIYAIADPFAENLTFQFEALPMGLVDLPDLAELVSIENHLPPFNTLTISDLQKLIQAGGLGLHVPEEGKIVTNFQMIGKPQVCWKTISIFVLLDVLENKHIIQVRRDKQVLEKASNWLTELQGQQKFDLNNLGIIVSQESTPVSYSKPQAKRQRSTTKKSQK</sequence>
<dbReference type="EMBL" id="ANNX02000047">
    <property type="protein sequence ID" value="KYC37258.1"/>
    <property type="molecule type" value="Genomic_DNA"/>
</dbReference>
<keyword evidence="3" id="KW-1185">Reference proteome</keyword>
<reference evidence="2 3" key="1">
    <citation type="journal article" date="2013" name="Genome Biol. Evol.">
        <title>Genomes of Stigonematalean cyanobacteria (subsection V) and the evolution of oxygenic photosynthesis from prokaryotes to plastids.</title>
        <authorList>
            <person name="Dagan T."/>
            <person name="Roettger M."/>
            <person name="Stucken K."/>
            <person name="Landan G."/>
            <person name="Koch R."/>
            <person name="Major P."/>
            <person name="Gould S.B."/>
            <person name="Goremykin V.V."/>
            <person name="Rippka R."/>
            <person name="Tandeau de Marsac N."/>
            <person name="Gugger M."/>
            <person name="Lockhart P.J."/>
            <person name="Allen J.F."/>
            <person name="Brune I."/>
            <person name="Maus I."/>
            <person name="Puhler A."/>
            <person name="Martin W.F."/>
        </authorList>
    </citation>
    <scope>NUCLEOTIDE SEQUENCE [LARGE SCALE GENOMIC DNA]</scope>
    <source>
        <strain evidence="2 3">PCC 7110</strain>
    </source>
</reference>
<comment type="caution">
    <text evidence="2">The sequence shown here is derived from an EMBL/GenBank/DDBJ whole genome shotgun (WGS) entry which is preliminary data.</text>
</comment>
<organism evidence="2 3">
    <name type="scientific">Scytonema hofmannii PCC 7110</name>
    <dbReference type="NCBI Taxonomy" id="128403"/>
    <lineage>
        <taxon>Bacteria</taxon>
        <taxon>Bacillati</taxon>
        <taxon>Cyanobacteriota</taxon>
        <taxon>Cyanophyceae</taxon>
        <taxon>Nostocales</taxon>
        <taxon>Scytonemataceae</taxon>
        <taxon>Scytonema</taxon>
    </lineage>
</organism>
<proteinExistence type="predicted"/>
<dbReference type="OrthoDB" id="436599at2"/>
<dbReference type="Proteomes" id="UP000076925">
    <property type="component" value="Unassembled WGS sequence"/>
</dbReference>
<evidence type="ECO:0000313" key="3">
    <source>
        <dbReference type="Proteomes" id="UP000076925"/>
    </source>
</evidence>
<dbReference type="STRING" id="128403.WA1_47440"/>
<feature type="region of interest" description="Disordered" evidence="1">
    <location>
        <begin position="323"/>
        <end position="343"/>
    </location>
</feature>
<gene>
    <name evidence="2" type="ORF">WA1_47440</name>
</gene>
<evidence type="ECO:0000313" key="2">
    <source>
        <dbReference type="EMBL" id="KYC37258.1"/>
    </source>
</evidence>
<name>A0A139WXU3_9CYAN</name>
<evidence type="ECO:0000256" key="1">
    <source>
        <dbReference type="SAM" id="MobiDB-lite"/>
    </source>
</evidence>
<accession>A0A139WXU3</accession>
<feature type="region of interest" description="Disordered" evidence="1">
    <location>
        <begin position="1"/>
        <end position="20"/>
    </location>
</feature>
<dbReference type="RefSeq" id="WP_017745090.1">
    <property type="nucleotide sequence ID" value="NZ_KQ976354.1"/>
</dbReference>
<dbReference type="AlphaFoldDB" id="A0A139WXU3"/>